<reference evidence="3 4" key="1">
    <citation type="journal article" date="2021" name="Elife">
        <title>Chloroplast acquisition without the gene transfer in kleptoplastic sea slugs, Plakobranchus ocellatus.</title>
        <authorList>
            <person name="Maeda T."/>
            <person name="Takahashi S."/>
            <person name="Yoshida T."/>
            <person name="Shimamura S."/>
            <person name="Takaki Y."/>
            <person name="Nagai Y."/>
            <person name="Toyoda A."/>
            <person name="Suzuki Y."/>
            <person name="Arimoto A."/>
            <person name="Ishii H."/>
            <person name="Satoh N."/>
            <person name="Nishiyama T."/>
            <person name="Hasebe M."/>
            <person name="Maruyama T."/>
            <person name="Minagawa J."/>
            <person name="Obokata J."/>
            <person name="Shigenobu S."/>
        </authorList>
    </citation>
    <scope>NUCLEOTIDE SEQUENCE [LARGE SCALE GENOMIC DNA]</scope>
</reference>
<feature type="signal peptide" evidence="2">
    <location>
        <begin position="1"/>
        <end position="20"/>
    </location>
</feature>
<protein>
    <submittedName>
        <fullName evidence="3">Uncharacterized protein</fullName>
    </submittedName>
</protein>
<dbReference type="EMBL" id="BLXT01005934">
    <property type="protein sequence ID" value="GFO27595.1"/>
    <property type="molecule type" value="Genomic_DNA"/>
</dbReference>
<feature type="region of interest" description="Disordered" evidence="1">
    <location>
        <begin position="48"/>
        <end position="71"/>
    </location>
</feature>
<gene>
    <name evidence="3" type="ORF">PoB_005410000</name>
</gene>
<accession>A0AAV4C4K2</accession>
<evidence type="ECO:0000256" key="1">
    <source>
        <dbReference type="SAM" id="MobiDB-lite"/>
    </source>
</evidence>
<name>A0AAV4C4K2_9GAST</name>
<evidence type="ECO:0000313" key="4">
    <source>
        <dbReference type="Proteomes" id="UP000735302"/>
    </source>
</evidence>
<organism evidence="3 4">
    <name type="scientific">Plakobranchus ocellatus</name>
    <dbReference type="NCBI Taxonomy" id="259542"/>
    <lineage>
        <taxon>Eukaryota</taxon>
        <taxon>Metazoa</taxon>
        <taxon>Spiralia</taxon>
        <taxon>Lophotrochozoa</taxon>
        <taxon>Mollusca</taxon>
        <taxon>Gastropoda</taxon>
        <taxon>Heterobranchia</taxon>
        <taxon>Euthyneura</taxon>
        <taxon>Panpulmonata</taxon>
        <taxon>Sacoglossa</taxon>
        <taxon>Placobranchoidea</taxon>
        <taxon>Plakobranchidae</taxon>
        <taxon>Plakobranchus</taxon>
    </lineage>
</organism>
<evidence type="ECO:0000256" key="2">
    <source>
        <dbReference type="SAM" id="SignalP"/>
    </source>
</evidence>
<dbReference type="Proteomes" id="UP000735302">
    <property type="component" value="Unassembled WGS sequence"/>
</dbReference>
<sequence length="312" mass="33283">MKFLVCICALTISAALTVDAMQYYEPRGFDSDWGDGWPYRRDVEVSEGGGKAAVSDADTAEPDADGGTEKKRPNLFSKIDAMLIAAANGIAVSEIGQLAAQIQRTADSGVDSMGEEVDAAKVQAAIDEAASSFSGAVAVSALFDEPLVYEASKMDAALCLLNNLSHRAKDQERAGEPSQATLAAISMTSQAIQYILTDTVGIVTSTVGLVNSIKVDKRSTVSDSVTRPRTRDVSVTITWSKGRKRRSTQRNKRDPSWLSDFDDYVVTDLEVATAFPVGMGFGKVLSLGSSLTYTTSGSGDTAERFLKLLLSH</sequence>
<feature type="chain" id="PRO_5044011094" evidence="2">
    <location>
        <begin position="21"/>
        <end position="312"/>
    </location>
</feature>
<keyword evidence="2" id="KW-0732">Signal</keyword>
<dbReference type="AlphaFoldDB" id="A0AAV4C4K2"/>
<keyword evidence="4" id="KW-1185">Reference proteome</keyword>
<evidence type="ECO:0000313" key="3">
    <source>
        <dbReference type="EMBL" id="GFO27595.1"/>
    </source>
</evidence>
<comment type="caution">
    <text evidence="3">The sequence shown here is derived from an EMBL/GenBank/DDBJ whole genome shotgun (WGS) entry which is preliminary data.</text>
</comment>
<proteinExistence type="predicted"/>